<organism evidence="2 3">
    <name type="scientific">Fistulifera solaris</name>
    <name type="common">Oleaginous diatom</name>
    <dbReference type="NCBI Taxonomy" id="1519565"/>
    <lineage>
        <taxon>Eukaryota</taxon>
        <taxon>Sar</taxon>
        <taxon>Stramenopiles</taxon>
        <taxon>Ochrophyta</taxon>
        <taxon>Bacillariophyta</taxon>
        <taxon>Bacillariophyceae</taxon>
        <taxon>Bacillariophycidae</taxon>
        <taxon>Naviculales</taxon>
        <taxon>Naviculaceae</taxon>
        <taxon>Fistulifera</taxon>
    </lineage>
</organism>
<feature type="compositionally biased region" description="Basic and acidic residues" evidence="1">
    <location>
        <begin position="73"/>
        <end position="85"/>
    </location>
</feature>
<evidence type="ECO:0000256" key="1">
    <source>
        <dbReference type="SAM" id="MobiDB-lite"/>
    </source>
</evidence>
<comment type="caution">
    <text evidence="2">The sequence shown here is derived from an EMBL/GenBank/DDBJ whole genome shotgun (WGS) entry which is preliminary data.</text>
</comment>
<evidence type="ECO:0000313" key="3">
    <source>
        <dbReference type="Proteomes" id="UP000198406"/>
    </source>
</evidence>
<accession>A0A1Z5K941</accession>
<feature type="region of interest" description="Disordered" evidence="1">
    <location>
        <begin position="1"/>
        <end position="85"/>
    </location>
</feature>
<protein>
    <submittedName>
        <fullName evidence="2">Uncharacterized protein</fullName>
    </submittedName>
</protein>
<evidence type="ECO:0000313" key="2">
    <source>
        <dbReference type="EMBL" id="GAX22789.1"/>
    </source>
</evidence>
<proteinExistence type="predicted"/>
<keyword evidence="3" id="KW-1185">Reference proteome</keyword>
<sequence length="302" mass="34890">MKQTRQRKNAKESGSVASKKRKTEDAFLNQDTAGSGVSRNTKKRTVSQHLSPHAETNRVKTASSESTARSRTSHGEQVQRVEEHHPLAPRQYSLVWLYKAAGRREKGADETELIVTLRLKKRKDVKGWLRNIEHEIDPQSTPPNFISTQATPRLHLSDKEREKAYKLLLLVKPHFEAIKLVAHAWGVGRKAMERLEKRAISSQDMTIRRKKRSDAGKTLLNSEEKRRSVYTPRFIFAKLLRERNPGKQFRQEDIDKAWDVADEATRKECSDLRDKWLSEGLPINHENSKENDDAISENQWQL</sequence>
<dbReference type="InParanoid" id="A0A1Z5K941"/>
<gene>
    <name evidence="2" type="ORF">FisN_24Lh060</name>
</gene>
<feature type="compositionally biased region" description="Polar residues" evidence="1">
    <location>
        <begin position="29"/>
        <end position="39"/>
    </location>
</feature>
<dbReference type="AlphaFoldDB" id="A0A1Z5K941"/>
<name>A0A1Z5K941_FISSO</name>
<feature type="region of interest" description="Disordered" evidence="1">
    <location>
        <begin position="282"/>
        <end position="302"/>
    </location>
</feature>
<dbReference type="Proteomes" id="UP000198406">
    <property type="component" value="Unassembled WGS sequence"/>
</dbReference>
<feature type="compositionally biased region" description="Low complexity" evidence="1">
    <location>
        <begin position="61"/>
        <end position="70"/>
    </location>
</feature>
<dbReference type="EMBL" id="BDSP01000191">
    <property type="protein sequence ID" value="GAX22789.1"/>
    <property type="molecule type" value="Genomic_DNA"/>
</dbReference>
<reference evidence="2 3" key="1">
    <citation type="journal article" date="2015" name="Plant Cell">
        <title>Oil accumulation by the oleaginous diatom Fistulifera solaris as revealed by the genome and transcriptome.</title>
        <authorList>
            <person name="Tanaka T."/>
            <person name="Maeda Y."/>
            <person name="Veluchamy A."/>
            <person name="Tanaka M."/>
            <person name="Abida H."/>
            <person name="Marechal E."/>
            <person name="Bowler C."/>
            <person name="Muto M."/>
            <person name="Sunaga Y."/>
            <person name="Tanaka M."/>
            <person name="Yoshino T."/>
            <person name="Taniguchi T."/>
            <person name="Fukuda Y."/>
            <person name="Nemoto M."/>
            <person name="Matsumoto M."/>
            <person name="Wong P.S."/>
            <person name="Aburatani S."/>
            <person name="Fujibuchi W."/>
        </authorList>
    </citation>
    <scope>NUCLEOTIDE SEQUENCE [LARGE SCALE GENOMIC DNA]</scope>
    <source>
        <strain evidence="2 3">JPCC DA0580</strain>
    </source>
</reference>